<protein>
    <submittedName>
        <fullName evidence="2">Uncharacterized protein</fullName>
    </submittedName>
</protein>
<dbReference type="RefSeq" id="WP_160628486.1">
    <property type="nucleotide sequence ID" value="NZ_CP047593.1"/>
</dbReference>
<evidence type="ECO:0000256" key="1">
    <source>
        <dbReference type="SAM" id="MobiDB-lite"/>
    </source>
</evidence>
<feature type="region of interest" description="Disordered" evidence="1">
    <location>
        <begin position="75"/>
        <end position="142"/>
    </location>
</feature>
<evidence type="ECO:0000313" key="2">
    <source>
        <dbReference type="EMBL" id="QHI69304.1"/>
    </source>
</evidence>
<organism evidence="2 3">
    <name type="scientific">Tichowtungia aerotolerans</name>
    <dbReference type="NCBI Taxonomy" id="2697043"/>
    <lineage>
        <taxon>Bacteria</taxon>
        <taxon>Pseudomonadati</taxon>
        <taxon>Kiritimatiellota</taxon>
        <taxon>Tichowtungiia</taxon>
        <taxon>Tichowtungiales</taxon>
        <taxon>Tichowtungiaceae</taxon>
        <taxon>Tichowtungia</taxon>
    </lineage>
</organism>
<sequence>MRRSILVVMIDVMVLSVLALSAGNRAGGENKIPMPLYRWSTVVEEGLRKEQAYQDEVKRLEEQLSRTSELAEQALAQAEEARDTASRERSGSQEMQTRLHEMELTAEKARAAAQLAKSEAQMAQQTAEEARRQAEEAAQRRAAAEKAVLEAQKTASDVTSRISELQTELTDHTEELAKLRASEAAAKERALALEEERSRLAAQNEQFASKMASLSGEVAALEVQKQDAEQTVAQLEKQKQAEEAERKKSIWVRRDESLRRLNISYTEYNSSDDRNFVTRRELVMPLVQVGRAVLVPADFRKLGLARSFFGGLSESVTQVDGSVSSLTGAFNALPLESIVVPGAEPQVCLVRFTGALDGALQSITMETLKERRIKDALLFSPDEVNEHGRVEVSPIIGSDYLTVLYTSGKKPKVGDYLLTDRGEFIGVMVTKEECYVMPQVLSRTPAPISIPIASRTQDGGYFDEFINSLNRARKRMDDHLKIRKF</sequence>
<accession>A0A6P1M9S4</accession>
<name>A0A6P1M9S4_9BACT</name>
<gene>
    <name evidence="2" type="ORF">GT409_07520</name>
</gene>
<feature type="compositionally biased region" description="Basic and acidic residues" evidence="1">
    <location>
        <begin position="128"/>
        <end position="142"/>
    </location>
</feature>
<evidence type="ECO:0000313" key="3">
    <source>
        <dbReference type="Proteomes" id="UP000464954"/>
    </source>
</evidence>
<proteinExistence type="predicted"/>
<dbReference type="AlphaFoldDB" id="A0A6P1M9S4"/>
<dbReference type="EMBL" id="CP047593">
    <property type="protein sequence ID" value="QHI69304.1"/>
    <property type="molecule type" value="Genomic_DNA"/>
</dbReference>
<feature type="compositionally biased region" description="Basic and acidic residues" evidence="1">
    <location>
        <begin position="79"/>
        <end position="110"/>
    </location>
</feature>
<keyword evidence="3" id="KW-1185">Reference proteome</keyword>
<feature type="compositionally biased region" description="Low complexity" evidence="1">
    <location>
        <begin position="111"/>
        <end position="127"/>
    </location>
</feature>
<dbReference type="Proteomes" id="UP000464954">
    <property type="component" value="Chromosome"/>
</dbReference>
<reference evidence="2 3" key="1">
    <citation type="submission" date="2020-01" db="EMBL/GenBank/DDBJ databases">
        <title>Ponticoccus aerotolerans gen. nov., sp. nov., an anaerobic bacterium and proposal of Ponticoccusceae fam. nov., Ponticoccusles ord. nov. and Ponticoccuse classis nov. in the phylum Kiritimatiellaeota.</title>
        <authorList>
            <person name="Zhou L.Y."/>
            <person name="Du Z.J."/>
        </authorList>
    </citation>
    <scope>NUCLEOTIDE SEQUENCE [LARGE SCALE GENOMIC DNA]</scope>
    <source>
        <strain evidence="2 3">S-5007</strain>
    </source>
</reference>
<dbReference type="KEGG" id="taer:GT409_07520"/>